<organism evidence="8 9">
    <name type="scientific">Romanomermis culicivorax</name>
    <name type="common">Nematode worm</name>
    <dbReference type="NCBI Taxonomy" id="13658"/>
    <lineage>
        <taxon>Eukaryota</taxon>
        <taxon>Metazoa</taxon>
        <taxon>Ecdysozoa</taxon>
        <taxon>Nematoda</taxon>
        <taxon>Enoplea</taxon>
        <taxon>Dorylaimia</taxon>
        <taxon>Mermithida</taxon>
        <taxon>Mermithoidea</taxon>
        <taxon>Mermithidae</taxon>
        <taxon>Romanomermis</taxon>
    </lineage>
</organism>
<feature type="transmembrane region" description="Helical" evidence="6">
    <location>
        <begin position="284"/>
        <end position="304"/>
    </location>
</feature>
<dbReference type="Pfam" id="PF07690">
    <property type="entry name" value="MFS_1"/>
    <property type="match status" value="1"/>
</dbReference>
<dbReference type="PANTHER" id="PTHR23506:SF23">
    <property type="entry name" value="GH10249P"/>
    <property type="match status" value="1"/>
</dbReference>
<accession>A0A915LAA0</accession>
<evidence type="ECO:0000256" key="3">
    <source>
        <dbReference type="ARBA" id="ARBA00022692"/>
    </source>
</evidence>
<dbReference type="OMA" id="GFMIAVI"/>
<comment type="subcellular location">
    <subcellularLocation>
        <location evidence="1">Membrane</location>
        <topology evidence="1">Multi-pass membrane protein</topology>
    </subcellularLocation>
</comment>
<feature type="transmembrane region" description="Helical" evidence="6">
    <location>
        <begin position="21"/>
        <end position="40"/>
    </location>
</feature>
<evidence type="ECO:0000256" key="5">
    <source>
        <dbReference type="ARBA" id="ARBA00023136"/>
    </source>
</evidence>
<dbReference type="GO" id="GO:0030672">
    <property type="term" value="C:synaptic vesicle membrane"/>
    <property type="evidence" value="ECO:0007669"/>
    <property type="project" value="TreeGrafter"/>
</dbReference>
<dbReference type="GO" id="GO:0005335">
    <property type="term" value="F:serotonin:sodium:chloride symporter activity"/>
    <property type="evidence" value="ECO:0007669"/>
    <property type="project" value="TreeGrafter"/>
</dbReference>
<feature type="transmembrane region" description="Helical" evidence="6">
    <location>
        <begin position="342"/>
        <end position="361"/>
    </location>
</feature>
<dbReference type="PANTHER" id="PTHR23506">
    <property type="entry name" value="GH10249P"/>
    <property type="match status" value="1"/>
</dbReference>
<feature type="transmembrane region" description="Helical" evidence="6">
    <location>
        <begin position="257"/>
        <end position="277"/>
    </location>
</feature>
<keyword evidence="4 6" id="KW-1133">Transmembrane helix</keyword>
<dbReference type="InterPro" id="IPR011701">
    <property type="entry name" value="MFS"/>
</dbReference>
<feature type="domain" description="Major facilitator superfamily (MFS) profile" evidence="7">
    <location>
        <begin position="22"/>
        <end position="362"/>
    </location>
</feature>
<feature type="transmembrane region" description="Helical" evidence="6">
    <location>
        <begin position="218"/>
        <end position="237"/>
    </location>
</feature>
<feature type="transmembrane region" description="Helical" evidence="6">
    <location>
        <begin position="83"/>
        <end position="106"/>
    </location>
</feature>
<proteinExistence type="predicted"/>
<feature type="transmembrane region" description="Helical" evidence="6">
    <location>
        <begin position="150"/>
        <end position="170"/>
    </location>
</feature>
<evidence type="ECO:0000313" key="8">
    <source>
        <dbReference type="Proteomes" id="UP000887565"/>
    </source>
</evidence>
<keyword evidence="3 6" id="KW-0812">Transmembrane</keyword>
<feature type="transmembrane region" description="Helical" evidence="6">
    <location>
        <begin position="176"/>
        <end position="197"/>
    </location>
</feature>
<keyword evidence="2" id="KW-0813">Transport</keyword>
<keyword evidence="8" id="KW-1185">Reference proteome</keyword>
<evidence type="ECO:0000256" key="4">
    <source>
        <dbReference type="ARBA" id="ARBA00022989"/>
    </source>
</evidence>
<dbReference type="GO" id="GO:0015842">
    <property type="term" value="P:aminergic neurotransmitter loading into synaptic vesicle"/>
    <property type="evidence" value="ECO:0007669"/>
    <property type="project" value="TreeGrafter"/>
</dbReference>
<evidence type="ECO:0000256" key="6">
    <source>
        <dbReference type="SAM" id="Phobius"/>
    </source>
</evidence>
<sequence length="362" mass="39088">MKLLDKFLRGSYDERNPNKKATFLIVYVALFLDNMLMTTIEKSTGHLESDYGQDSLYIGLLLGSNGFVQLVSNPIVGSLTNRIGYTVPMFFGFIILFISTMTFALAESYTALFAARSVQGLASVCSSTSGMGMLAQVFTDDGERGRAISAALGGLAMGLLVGFQFGGFLYDFAGKPAPFLILAAIALLEAILQLRFLPPKIRRQDVKGTPLAKLLSDPYILMAAIGIFLASLCVSLLEPTLPLWMKEMMGASSTTIAMLFIPVTGSYLFGVHVFGLFAHKIGRFLLAFIGLLVCGISLIAISFPRTVYQLIAPNFTLGLSLGMFDAVIFPEMGNLVDRRHKGVYGSIYAIADAAVCCAFAFG</sequence>
<feature type="transmembrane region" description="Helical" evidence="6">
    <location>
        <begin position="55"/>
        <end position="76"/>
    </location>
</feature>
<keyword evidence="5 6" id="KW-0472">Membrane</keyword>
<evidence type="ECO:0000259" key="7">
    <source>
        <dbReference type="PROSITE" id="PS50850"/>
    </source>
</evidence>
<dbReference type="InterPro" id="IPR036259">
    <property type="entry name" value="MFS_trans_sf"/>
</dbReference>
<dbReference type="AlphaFoldDB" id="A0A915LAA0"/>
<evidence type="ECO:0000256" key="1">
    <source>
        <dbReference type="ARBA" id="ARBA00004141"/>
    </source>
</evidence>
<dbReference type="PROSITE" id="PS50850">
    <property type="entry name" value="MFS"/>
    <property type="match status" value="1"/>
</dbReference>
<protein>
    <submittedName>
        <fullName evidence="9">Major facilitator superfamily (MFS) profile domain-containing protein</fullName>
    </submittedName>
</protein>
<dbReference type="Proteomes" id="UP000887565">
    <property type="component" value="Unplaced"/>
</dbReference>
<reference evidence="9" key="1">
    <citation type="submission" date="2022-11" db="UniProtKB">
        <authorList>
            <consortium name="WormBaseParasite"/>
        </authorList>
    </citation>
    <scope>IDENTIFICATION</scope>
</reference>
<evidence type="ECO:0000313" key="9">
    <source>
        <dbReference type="WBParaSite" id="nRc.2.0.1.t47767-RA"/>
    </source>
</evidence>
<name>A0A915LAA0_ROMCU</name>
<dbReference type="Gene3D" id="1.20.1250.20">
    <property type="entry name" value="MFS general substrate transporter like domains"/>
    <property type="match status" value="1"/>
</dbReference>
<feature type="transmembrane region" description="Helical" evidence="6">
    <location>
        <begin position="118"/>
        <end position="138"/>
    </location>
</feature>
<dbReference type="InterPro" id="IPR050930">
    <property type="entry name" value="MFS_Vesicular_Transporter"/>
</dbReference>
<dbReference type="GO" id="GO:0043195">
    <property type="term" value="C:terminal bouton"/>
    <property type="evidence" value="ECO:0007669"/>
    <property type="project" value="TreeGrafter"/>
</dbReference>
<dbReference type="SUPFAM" id="SSF103473">
    <property type="entry name" value="MFS general substrate transporter"/>
    <property type="match status" value="1"/>
</dbReference>
<evidence type="ECO:0000256" key="2">
    <source>
        <dbReference type="ARBA" id="ARBA00022448"/>
    </source>
</evidence>
<dbReference type="WBParaSite" id="nRc.2.0.1.t47767-RA">
    <property type="protein sequence ID" value="nRc.2.0.1.t47767-RA"/>
    <property type="gene ID" value="nRc.2.0.1.g47767"/>
</dbReference>
<dbReference type="InterPro" id="IPR020846">
    <property type="entry name" value="MFS_dom"/>
</dbReference>
<feature type="transmembrane region" description="Helical" evidence="6">
    <location>
        <begin position="310"/>
        <end position="330"/>
    </location>
</feature>